<gene>
    <name evidence="1" type="ORF">SFRICE_036748</name>
</gene>
<accession>A0A2H1WKA3</accession>
<proteinExistence type="predicted"/>
<name>A0A2H1WKA3_SPOFR</name>
<sequence length="152" mass="16872">MYVILMWKMNNGADGSSTSLGVFTHGRLVAKWSRLGGRGLSLLLQLCHNGRSLSSARGMELYNLHSSVTLELLSRLVVAVGGAQMIWGLPLVSGESTFGRQPAYCQHGEAKMRPKMEHRDLERDPFDLRLLSIKLDETYMGEISGETYMGEP</sequence>
<dbReference type="AlphaFoldDB" id="A0A2H1WKA3"/>
<organism evidence="1">
    <name type="scientific">Spodoptera frugiperda</name>
    <name type="common">Fall armyworm</name>
    <dbReference type="NCBI Taxonomy" id="7108"/>
    <lineage>
        <taxon>Eukaryota</taxon>
        <taxon>Metazoa</taxon>
        <taxon>Ecdysozoa</taxon>
        <taxon>Arthropoda</taxon>
        <taxon>Hexapoda</taxon>
        <taxon>Insecta</taxon>
        <taxon>Pterygota</taxon>
        <taxon>Neoptera</taxon>
        <taxon>Endopterygota</taxon>
        <taxon>Lepidoptera</taxon>
        <taxon>Glossata</taxon>
        <taxon>Ditrysia</taxon>
        <taxon>Noctuoidea</taxon>
        <taxon>Noctuidae</taxon>
        <taxon>Amphipyrinae</taxon>
        <taxon>Spodoptera</taxon>
    </lineage>
</organism>
<reference evidence="1" key="1">
    <citation type="submission" date="2016-07" db="EMBL/GenBank/DDBJ databases">
        <authorList>
            <person name="Bretaudeau A."/>
        </authorList>
    </citation>
    <scope>NUCLEOTIDE SEQUENCE</scope>
    <source>
        <strain evidence="1">Rice</strain>
        <tissue evidence="1">Whole body</tissue>
    </source>
</reference>
<dbReference type="EMBL" id="ODYU01009186">
    <property type="protein sequence ID" value="SOQ53437.1"/>
    <property type="molecule type" value="Genomic_DNA"/>
</dbReference>
<evidence type="ECO:0000313" key="1">
    <source>
        <dbReference type="EMBL" id="SOQ53437.1"/>
    </source>
</evidence>
<protein>
    <submittedName>
        <fullName evidence="1">SFRICE_036748</fullName>
    </submittedName>
</protein>